<name>A0A1Y1W113_9FUNG</name>
<dbReference type="GeneID" id="63802362"/>
<proteinExistence type="predicted"/>
<comment type="caution">
    <text evidence="1">The sequence shown here is derived from an EMBL/GenBank/DDBJ whole genome shotgun (WGS) entry which is preliminary data.</text>
</comment>
<dbReference type="EMBL" id="MCFD01000013">
    <property type="protein sequence ID" value="ORX67191.1"/>
    <property type="molecule type" value="Genomic_DNA"/>
</dbReference>
<evidence type="ECO:0000313" key="1">
    <source>
        <dbReference type="EMBL" id="ORX67191.1"/>
    </source>
</evidence>
<dbReference type="RefSeq" id="XP_040741113.1">
    <property type="nucleotide sequence ID" value="XM_040885714.1"/>
</dbReference>
<keyword evidence="2" id="KW-1185">Reference proteome</keyword>
<gene>
    <name evidence="1" type="ORF">DL89DRAFT_259702</name>
</gene>
<organism evidence="1 2">
    <name type="scientific">Linderina pennispora</name>
    <dbReference type="NCBI Taxonomy" id="61395"/>
    <lineage>
        <taxon>Eukaryota</taxon>
        <taxon>Fungi</taxon>
        <taxon>Fungi incertae sedis</taxon>
        <taxon>Zoopagomycota</taxon>
        <taxon>Kickxellomycotina</taxon>
        <taxon>Kickxellomycetes</taxon>
        <taxon>Kickxellales</taxon>
        <taxon>Kickxellaceae</taxon>
        <taxon>Linderina</taxon>
    </lineage>
</organism>
<dbReference type="Proteomes" id="UP000193922">
    <property type="component" value="Unassembled WGS sequence"/>
</dbReference>
<protein>
    <submittedName>
        <fullName evidence="1">Uncharacterized protein</fullName>
    </submittedName>
</protein>
<sequence>MSAYTKSRVYVPKHVNRDSIIKCYVDKDIEFISVATEQEAIELEATSSTPFFVFEQDYFIFCNSPEGTVRCNYWSRNHIMDRLLGHSPDCWKQQFHEKDGLKVSPYPPVVYFLPAGFTNNSLHVVSWSVVVYYESMDIEVFAQSVREMDGCNQKFFVAAHDSALECVEVENTENSVEFTMADIIRYAPLISEDPVFIKRYMEHVRNIRENRPGRLPNGQFKLKDCFGDDVRDGEQFRLIFYFYDDHSCYTGEDPYDDSEPEYAGLEMPSRRIAPSMDGGSIFTSETIDDIVYLKYNEQYLYCSDDGRWQIKLMPELPEENERLHLQYDRKMLTFSRWNKIGCLHVSWYRHTGEVYFLEDNVIDPYDECLTLELVKI</sequence>
<dbReference type="AlphaFoldDB" id="A0A1Y1W113"/>
<evidence type="ECO:0000313" key="2">
    <source>
        <dbReference type="Proteomes" id="UP000193922"/>
    </source>
</evidence>
<dbReference type="OrthoDB" id="5579563at2759"/>
<reference evidence="1 2" key="1">
    <citation type="submission" date="2016-07" db="EMBL/GenBank/DDBJ databases">
        <title>Pervasive Adenine N6-methylation of Active Genes in Fungi.</title>
        <authorList>
            <consortium name="DOE Joint Genome Institute"/>
            <person name="Mondo S.J."/>
            <person name="Dannebaum R.O."/>
            <person name="Kuo R.C."/>
            <person name="Labutti K."/>
            <person name="Haridas S."/>
            <person name="Kuo A."/>
            <person name="Salamov A."/>
            <person name="Ahrendt S.R."/>
            <person name="Lipzen A."/>
            <person name="Sullivan W."/>
            <person name="Andreopoulos W.B."/>
            <person name="Clum A."/>
            <person name="Lindquist E."/>
            <person name="Daum C."/>
            <person name="Ramamoorthy G.K."/>
            <person name="Gryganskyi A."/>
            <person name="Culley D."/>
            <person name="Magnuson J.K."/>
            <person name="James T.Y."/>
            <person name="O'Malley M.A."/>
            <person name="Stajich J.E."/>
            <person name="Spatafora J.W."/>
            <person name="Visel A."/>
            <person name="Grigoriev I.V."/>
        </authorList>
    </citation>
    <scope>NUCLEOTIDE SEQUENCE [LARGE SCALE GENOMIC DNA]</scope>
    <source>
        <strain evidence="1 2">ATCC 12442</strain>
    </source>
</reference>
<accession>A0A1Y1W113</accession>